<feature type="region of interest" description="Disordered" evidence="1">
    <location>
        <begin position="1"/>
        <end position="29"/>
    </location>
</feature>
<dbReference type="Proteomes" id="UP000464620">
    <property type="component" value="Chromosome B09"/>
</dbReference>
<feature type="compositionally biased region" description="Basic and acidic residues" evidence="1">
    <location>
        <begin position="1"/>
        <end position="11"/>
    </location>
</feature>
<dbReference type="AlphaFoldDB" id="A0A6B9VCL8"/>
<organism evidence="2 3">
    <name type="scientific">Arachis hypogaea</name>
    <name type="common">Peanut</name>
    <dbReference type="NCBI Taxonomy" id="3818"/>
    <lineage>
        <taxon>Eukaryota</taxon>
        <taxon>Viridiplantae</taxon>
        <taxon>Streptophyta</taxon>
        <taxon>Embryophyta</taxon>
        <taxon>Tracheophyta</taxon>
        <taxon>Spermatophyta</taxon>
        <taxon>Magnoliopsida</taxon>
        <taxon>eudicotyledons</taxon>
        <taxon>Gunneridae</taxon>
        <taxon>Pentapetalae</taxon>
        <taxon>rosids</taxon>
        <taxon>fabids</taxon>
        <taxon>Fabales</taxon>
        <taxon>Fabaceae</taxon>
        <taxon>Papilionoideae</taxon>
        <taxon>50 kb inversion clade</taxon>
        <taxon>dalbergioids sensu lato</taxon>
        <taxon>Dalbergieae</taxon>
        <taxon>Pterocarpus clade</taxon>
        <taxon>Arachis</taxon>
    </lineage>
</organism>
<feature type="region of interest" description="Disordered" evidence="1">
    <location>
        <begin position="45"/>
        <end position="72"/>
    </location>
</feature>
<sequence length="106" mass="11560">MCEARDKERNKVPRSSSRRGRLLSPSSRTAASTLLSSRLDLALDSVGSESRSSNLRLQSEGRGLAEGATTSSSAIELRSLGERVVILGGFYSDEKKRNERFDGGRK</sequence>
<accession>A0A6B9VCL8</accession>
<gene>
    <name evidence="2" type="ORF">DS421_19g657890</name>
</gene>
<dbReference type="EMBL" id="CP031001">
    <property type="protein sequence ID" value="QHN78022.1"/>
    <property type="molecule type" value="Genomic_DNA"/>
</dbReference>
<evidence type="ECO:0000313" key="3">
    <source>
        <dbReference type="Proteomes" id="UP000464620"/>
    </source>
</evidence>
<protein>
    <submittedName>
        <fullName evidence="2">Uncharacterized protein</fullName>
    </submittedName>
</protein>
<evidence type="ECO:0000256" key="1">
    <source>
        <dbReference type="SAM" id="MobiDB-lite"/>
    </source>
</evidence>
<name>A0A6B9VCL8_ARAHY</name>
<proteinExistence type="predicted"/>
<evidence type="ECO:0000313" key="2">
    <source>
        <dbReference type="EMBL" id="QHN78022.1"/>
    </source>
</evidence>
<feature type="compositionally biased region" description="Polar residues" evidence="1">
    <location>
        <begin position="47"/>
        <end position="57"/>
    </location>
</feature>
<reference evidence="2 3" key="1">
    <citation type="submission" date="2020-01" db="EMBL/GenBank/DDBJ databases">
        <title>Genome sequence of Arachis hypogaea, cultivar Shitouqi.</title>
        <authorList>
            <person name="Zhuang W."/>
            <person name="Chen H."/>
            <person name="Varshney R."/>
            <person name="Wang D."/>
            <person name="Ming R."/>
        </authorList>
    </citation>
    <scope>NUCLEOTIDE SEQUENCE [LARGE SCALE GENOMIC DNA]</scope>
    <source>
        <tissue evidence="2">Young leaf</tissue>
    </source>
</reference>